<dbReference type="STRING" id="1184267.A11Q_468"/>
<dbReference type="Proteomes" id="UP000012040">
    <property type="component" value="Chromosome"/>
</dbReference>
<dbReference type="PANTHER" id="PTHR30290">
    <property type="entry name" value="PERIPLASMIC BINDING COMPONENT OF ABC TRANSPORTER"/>
    <property type="match status" value="1"/>
</dbReference>
<evidence type="ECO:0000256" key="2">
    <source>
        <dbReference type="ARBA" id="ARBA00022729"/>
    </source>
</evidence>
<dbReference type="Gene3D" id="3.90.76.10">
    <property type="entry name" value="Dipeptide-binding Protein, Domain 1"/>
    <property type="match status" value="1"/>
</dbReference>
<organism evidence="5 6">
    <name type="scientific">Pseudobdellovibrio exovorus JSS</name>
    <dbReference type="NCBI Taxonomy" id="1184267"/>
    <lineage>
        <taxon>Bacteria</taxon>
        <taxon>Pseudomonadati</taxon>
        <taxon>Bdellovibrionota</taxon>
        <taxon>Bdellovibrionia</taxon>
        <taxon>Bdellovibrionales</taxon>
        <taxon>Pseudobdellovibrionaceae</taxon>
        <taxon>Pseudobdellovibrio</taxon>
    </lineage>
</organism>
<dbReference type="AlphaFoldDB" id="M4V666"/>
<protein>
    <recommendedName>
        <fullName evidence="4">Solute-binding protein family 5 domain-containing protein</fullName>
    </recommendedName>
</protein>
<proteinExistence type="inferred from homology"/>
<dbReference type="GO" id="GO:0042938">
    <property type="term" value="P:dipeptide transport"/>
    <property type="evidence" value="ECO:0007669"/>
    <property type="project" value="TreeGrafter"/>
</dbReference>
<dbReference type="CDD" id="cd08493">
    <property type="entry name" value="PBP2_DppA_like"/>
    <property type="match status" value="1"/>
</dbReference>
<evidence type="ECO:0000313" key="5">
    <source>
        <dbReference type="EMBL" id="AGH94688.1"/>
    </source>
</evidence>
<evidence type="ECO:0000259" key="4">
    <source>
        <dbReference type="Pfam" id="PF00496"/>
    </source>
</evidence>
<dbReference type="OrthoDB" id="9803988at2"/>
<dbReference type="InterPro" id="IPR030678">
    <property type="entry name" value="Peptide/Ni-bd"/>
</dbReference>
<keyword evidence="6" id="KW-1185">Reference proteome</keyword>
<evidence type="ECO:0000256" key="3">
    <source>
        <dbReference type="SAM" id="SignalP"/>
    </source>
</evidence>
<dbReference type="KEGG" id="bex:A11Q_468"/>
<evidence type="ECO:0000313" key="6">
    <source>
        <dbReference type="Proteomes" id="UP000012040"/>
    </source>
</evidence>
<dbReference type="FunFam" id="3.40.190.10:FF:000036">
    <property type="entry name" value="Dipeptide ABC transporter, substrate-binding protein"/>
    <property type="match status" value="1"/>
</dbReference>
<gene>
    <name evidence="5" type="ORF">A11Q_468</name>
</gene>
<evidence type="ECO:0000256" key="1">
    <source>
        <dbReference type="ARBA" id="ARBA00005695"/>
    </source>
</evidence>
<dbReference type="PIRSF" id="PIRSF002741">
    <property type="entry name" value="MppA"/>
    <property type="match status" value="1"/>
</dbReference>
<keyword evidence="2 3" id="KW-0732">Signal</keyword>
<feature type="domain" description="Solute-binding protein family 5" evidence="4">
    <location>
        <begin position="64"/>
        <end position="443"/>
    </location>
</feature>
<dbReference type="HOGENOM" id="CLU_017028_7_0_7"/>
<dbReference type="GO" id="GO:1904680">
    <property type="term" value="F:peptide transmembrane transporter activity"/>
    <property type="evidence" value="ECO:0007669"/>
    <property type="project" value="TreeGrafter"/>
</dbReference>
<dbReference type="PROSITE" id="PS01040">
    <property type="entry name" value="SBP_BACTERIAL_5"/>
    <property type="match status" value="1"/>
</dbReference>
<dbReference type="GO" id="GO:0043190">
    <property type="term" value="C:ATP-binding cassette (ABC) transporter complex"/>
    <property type="evidence" value="ECO:0007669"/>
    <property type="project" value="InterPro"/>
</dbReference>
<name>M4V666_9BACT</name>
<reference evidence="5 6" key="1">
    <citation type="journal article" date="2013" name="ISME J.">
        <title>By their genes ye shall know them: genomic signatures of predatory bacteria.</title>
        <authorList>
            <person name="Pasternak Z."/>
            <person name="Pietrokovski S."/>
            <person name="Rotem O."/>
            <person name="Gophna U."/>
            <person name="Lurie-Weinberger M.N."/>
            <person name="Jurkevitch E."/>
        </authorList>
    </citation>
    <scope>NUCLEOTIDE SEQUENCE [LARGE SCALE GENOMIC DNA]</scope>
    <source>
        <strain evidence="5 6">JSS</strain>
    </source>
</reference>
<sequence>MKTLLISLVALASVKAFAAQNFVFCMEGSPSSFNPQLVTDGVSMNSSAQTVFNRLVEFKYGSTEIEPGLAESWTVSKDKKTYTFKLRKNVPFHSNAFFKPTRTFNADDVLYTFKSQLDKKHPLTVPAANYEYFHSMELDQLITDVKKVDDHTVVFTLSRPEAPFLANLAMDFASIMSEEYAQSLVKSGRGLKTLETAPVGTGPFVFRSYQKDSVVRYRGFDEYYKGKPKIENLIYVIVTDSTVRLQKMKSGECHVMSEPQPQDIDQINAAKNIKLVSTEGLNVSYLAFNTQKKPFDNLKVREAISLAFNQKSYIDIIYRSQGVAAKNPIPPTIWSYNKSIPSHEYNVEKAKKLLAEAGYAKGFDTELWTLPVSRAYLPNGKKLGELMQADLAKIGIKAKLVTYDWPIYLEKSRRGEHQMLQLGWNGDNGDPDNFMNVLLGCAAVKTGSNNARWCDKEFDSLMIKAKEDSNQKVRTGFYEKAQVIFNKQKPWYTIAHSRLNRVISDKVVGYKIDPFGHENFYSVDLK</sequence>
<accession>M4V666</accession>
<dbReference type="eggNOG" id="COG0747">
    <property type="taxonomic scope" value="Bacteria"/>
</dbReference>
<dbReference type="GO" id="GO:0030288">
    <property type="term" value="C:outer membrane-bounded periplasmic space"/>
    <property type="evidence" value="ECO:0007669"/>
    <property type="project" value="TreeGrafter"/>
</dbReference>
<feature type="signal peptide" evidence="3">
    <location>
        <begin position="1"/>
        <end position="18"/>
    </location>
</feature>
<dbReference type="RefSeq" id="WP_015469178.1">
    <property type="nucleotide sequence ID" value="NC_020813.1"/>
</dbReference>
<feature type="chain" id="PRO_5004060415" description="Solute-binding protein family 5 domain-containing protein" evidence="3">
    <location>
        <begin position="19"/>
        <end position="526"/>
    </location>
</feature>
<dbReference type="InterPro" id="IPR000914">
    <property type="entry name" value="SBP_5_dom"/>
</dbReference>
<dbReference type="Gene3D" id="3.40.190.10">
    <property type="entry name" value="Periplasmic binding protein-like II"/>
    <property type="match status" value="1"/>
</dbReference>
<dbReference type="SUPFAM" id="SSF53850">
    <property type="entry name" value="Periplasmic binding protein-like II"/>
    <property type="match status" value="1"/>
</dbReference>
<dbReference type="Gene3D" id="3.10.105.10">
    <property type="entry name" value="Dipeptide-binding Protein, Domain 3"/>
    <property type="match status" value="1"/>
</dbReference>
<dbReference type="EMBL" id="CP003537">
    <property type="protein sequence ID" value="AGH94688.1"/>
    <property type="molecule type" value="Genomic_DNA"/>
</dbReference>
<dbReference type="Pfam" id="PF00496">
    <property type="entry name" value="SBP_bac_5"/>
    <property type="match status" value="1"/>
</dbReference>
<dbReference type="PANTHER" id="PTHR30290:SF38">
    <property type="entry name" value="D,D-DIPEPTIDE-BINDING PERIPLASMIC PROTEIN DDPA-RELATED"/>
    <property type="match status" value="1"/>
</dbReference>
<dbReference type="InterPro" id="IPR039424">
    <property type="entry name" value="SBP_5"/>
</dbReference>
<dbReference type="InterPro" id="IPR023765">
    <property type="entry name" value="SBP_5_CS"/>
</dbReference>
<dbReference type="PATRIC" id="fig|1184267.3.peg.475"/>
<comment type="similarity">
    <text evidence="1">Belongs to the bacterial solute-binding protein 5 family.</text>
</comment>